<feature type="repeat" description="WD" evidence="3">
    <location>
        <begin position="1052"/>
        <end position="1093"/>
    </location>
</feature>
<dbReference type="SUPFAM" id="SSF50978">
    <property type="entry name" value="WD40 repeat-like"/>
    <property type="match status" value="2"/>
</dbReference>
<feature type="region of interest" description="Disordered" evidence="4">
    <location>
        <begin position="489"/>
        <end position="519"/>
    </location>
</feature>
<dbReference type="InterPro" id="IPR015943">
    <property type="entry name" value="WD40/YVTN_repeat-like_dom_sf"/>
</dbReference>
<gene>
    <name evidence="5" type="ORF">HXX76_008384</name>
</gene>
<feature type="compositionally biased region" description="Acidic residues" evidence="4">
    <location>
        <begin position="1477"/>
        <end position="1490"/>
    </location>
</feature>
<dbReference type="Gene3D" id="2.130.10.10">
    <property type="entry name" value="YVTN repeat-like/Quinoprotein amine dehydrogenase"/>
    <property type="match status" value="5"/>
</dbReference>
<feature type="region of interest" description="Disordered" evidence="4">
    <location>
        <begin position="1160"/>
        <end position="1203"/>
    </location>
</feature>
<dbReference type="CDD" id="cd00200">
    <property type="entry name" value="WD40"/>
    <property type="match status" value="1"/>
</dbReference>
<evidence type="ECO:0000313" key="5">
    <source>
        <dbReference type="EMBL" id="KAG2433318.1"/>
    </source>
</evidence>
<reference evidence="5" key="1">
    <citation type="journal article" date="2020" name="bioRxiv">
        <title>Comparative genomics of Chlamydomonas.</title>
        <authorList>
            <person name="Craig R.J."/>
            <person name="Hasan A.R."/>
            <person name="Ness R.W."/>
            <person name="Keightley P.D."/>
        </authorList>
    </citation>
    <scope>NUCLEOTIDE SEQUENCE</scope>
    <source>
        <strain evidence="5">SAG 7.73</strain>
    </source>
</reference>
<dbReference type="Proteomes" id="UP000650467">
    <property type="component" value="Unassembled WGS sequence"/>
</dbReference>
<accession>A0A835W131</accession>
<dbReference type="PROSITE" id="PS50294">
    <property type="entry name" value="WD_REPEATS_REGION"/>
    <property type="match status" value="6"/>
</dbReference>
<dbReference type="Pfam" id="PF00400">
    <property type="entry name" value="WD40"/>
    <property type="match status" value="10"/>
</dbReference>
<evidence type="ECO:0000313" key="6">
    <source>
        <dbReference type="Proteomes" id="UP000650467"/>
    </source>
</evidence>
<dbReference type="PRINTS" id="PR00320">
    <property type="entry name" value="GPROTEINBRPT"/>
</dbReference>
<keyword evidence="1 3" id="KW-0853">WD repeat</keyword>
<dbReference type="EMBL" id="JAEHOC010000019">
    <property type="protein sequence ID" value="KAG2433318.1"/>
    <property type="molecule type" value="Genomic_DNA"/>
</dbReference>
<proteinExistence type="predicted"/>
<feature type="region of interest" description="Disordered" evidence="4">
    <location>
        <begin position="295"/>
        <end position="317"/>
    </location>
</feature>
<evidence type="ECO:0000256" key="3">
    <source>
        <dbReference type="PROSITE-ProRule" id="PRU00221"/>
    </source>
</evidence>
<dbReference type="PANTHER" id="PTHR44129">
    <property type="entry name" value="WD REPEAT-CONTAINING PROTEIN POP1"/>
    <property type="match status" value="1"/>
</dbReference>
<feature type="compositionally biased region" description="Gly residues" evidence="4">
    <location>
        <begin position="295"/>
        <end position="311"/>
    </location>
</feature>
<dbReference type="PROSITE" id="PS00678">
    <property type="entry name" value="WD_REPEATS_1"/>
    <property type="match status" value="2"/>
</dbReference>
<feature type="compositionally biased region" description="Low complexity" evidence="4">
    <location>
        <begin position="1460"/>
        <end position="1476"/>
    </location>
</feature>
<evidence type="ECO:0000256" key="4">
    <source>
        <dbReference type="SAM" id="MobiDB-lite"/>
    </source>
</evidence>
<dbReference type="InterPro" id="IPR036322">
    <property type="entry name" value="WD40_repeat_dom_sf"/>
</dbReference>
<comment type="caution">
    <text evidence="5">The sequence shown here is derived from an EMBL/GenBank/DDBJ whole genome shotgun (WGS) entry which is preliminary data.</text>
</comment>
<feature type="repeat" description="WD" evidence="3">
    <location>
        <begin position="1095"/>
        <end position="1139"/>
    </location>
</feature>
<feature type="repeat" description="WD" evidence="3">
    <location>
        <begin position="1389"/>
        <end position="1430"/>
    </location>
</feature>
<organism evidence="5 6">
    <name type="scientific">Chlamydomonas incerta</name>
    <dbReference type="NCBI Taxonomy" id="51695"/>
    <lineage>
        <taxon>Eukaryota</taxon>
        <taxon>Viridiplantae</taxon>
        <taxon>Chlorophyta</taxon>
        <taxon>core chlorophytes</taxon>
        <taxon>Chlorophyceae</taxon>
        <taxon>CS clade</taxon>
        <taxon>Chlamydomonadales</taxon>
        <taxon>Chlamydomonadaceae</taxon>
        <taxon>Chlamydomonas</taxon>
    </lineage>
</organism>
<feature type="compositionally biased region" description="Low complexity" evidence="4">
    <location>
        <begin position="1173"/>
        <end position="1184"/>
    </location>
</feature>
<feature type="repeat" description="WD" evidence="3">
    <location>
        <begin position="1561"/>
        <end position="1602"/>
    </location>
</feature>
<feature type="compositionally biased region" description="Basic and acidic residues" evidence="4">
    <location>
        <begin position="1447"/>
        <end position="1459"/>
    </location>
</feature>
<evidence type="ECO:0008006" key="7">
    <source>
        <dbReference type="Google" id="ProtNLM"/>
    </source>
</evidence>
<feature type="repeat" description="WD" evidence="3">
    <location>
        <begin position="1636"/>
        <end position="1668"/>
    </location>
</feature>
<dbReference type="PROSITE" id="PS50082">
    <property type="entry name" value="WD_REPEATS_2"/>
    <property type="match status" value="10"/>
</dbReference>
<evidence type="ECO:0000256" key="2">
    <source>
        <dbReference type="ARBA" id="ARBA00022737"/>
    </source>
</evidence>
<feature type="repeat" description="WD" evidence="3">
    <location>
        <begin position="1862"/>
        <end position="1896"/>
    </location>
</feature>
<feature type="compositionally biased region" description="Basic and acidic residues" evidence="4">
    <location>
        <begin position="20"/>
        <end position="38"/>
    </location>
</feature>
<feature type="repeat" description="WD" evidence="3">
    <location>
        <begin position="1287"/>
        <end position="1336"/>
    </location>
</feature>
<feature type="repeat" description="WD" evidence="3">
    <location>
        <begin position="1537"/>
        <end position="1560"/>
    </location>
</feature>
<dbReference type="OrthoDB" id="544860at2759"/>
<dbReference type="InterPro" id="IPR019775">
    <property type="entry name" value="WD40_repeat_CS"/>
</dbReference>
<dbReference type="InterPro" id="IPR020472">
    <property type="entry name" value="WD40_PAC1"/>
</dbReference>
<feature type="region of interest" description="Disordered" evidence="4">
    <location>
        <begin position="633"/>
        <end position="658"/>
    </location>
</feature>
<sequence length="1940" mass="194785">MGCAASTQRPDVALPARRPWRADSNPHAKTAGTDDRQAEPATPVQETEQPEDPLETTRLGITLRGLRKLRQTLEDHFGVDQFATLTTGDCKSLWVESVTKARRCRLVQFEGIVDPADVAPPLYFISHAWKNKLALLLDSVERFLAAASDTTCVWIDILSVNQHSDTLAQKNDVAAFSDVVQVCSGGTLVVMDVANCNPATRAWCIFEWAHTLGAHGPDGLHLALEDPADRQSIYGDLDVRRAECFFEGDKVFIMGQVDKYHGSADAFNAKLRLQLLLEPLSYAVDVRRLCRRAAEGGGGEPEAGGGAGAGEGGKEDGAGGVGAWDWTALEVWLKPGGGGGGGGGGEADAKPARALCIVAGAGEGKSTISALLCAATASAAAAAAGADAGPDGRLPSGGAPAGAVAAAHFCKYNDARRLEPVRIIKSLAFQLALKLPAVCAALLQLDAGVVSQISDEAKAFDLLLLKPLKAHFEAVAGAGAAAAGAPAAAPGAGAAAEPPGSGANKGPESSAAAPAAGGSSGSSVGAAEVVLLLDALDEADPPPLAAAGTAADAAATSAPAVTGNRTLHLLTSLLVQLPPSVRFIVTTRPDAAAGQVVPALERTFGAGGPAAGGVALLRPGDFRQKAKAAAAGDAHAAAAQPSSSSAHEAASGAGSSGSGGGASGGGGGVLVYRAVAGGCLPPDEAAAALAAAARVPPTLSDLYGLYSRIWGRSVLAGGPHSTAGGGAAASAASASEAAAARRLLCVLLAAQEPLPHSLLQQMGLGGGGTLAALPGWGLLFFLDEHHVHTLHKSVVDWLSDPKASGPFAVNAAAGHALLGSHLAALRHSVTGGGGGSSQGARGKESGAKSSGGGGASASAAGRYTLRYLVTHLAAAAAAESGGAVAGAVSAPASGAAVNDPAAALTPSFVLLEDVLSDLRFLGAALRARATPGIIAALGTRLPRHLLSTGRGLAGDVLRSLRTWLQDMEAAVAQATAAGSSSSKSGAGGGGGGSSSVGEEAVLAAALRAPTSTALYGLAAGGWARQLGGAVAAWSAARVMPPVESWPAFEGVLRGHNGGVMSMSFAPDSRQLVSCAQDGTVRAWDVATGAAAAVLRGGHQCNVLCVAWSPAGGGGALIAAAYEDCNVDVWDAATGQRLRSIKHPGKAVGCAWAPNGRLLATCHEPPPPPPAPAPDAAAAAAADGAGAKEGQPLTAGGAEPAKQEEPKVVAVWNALTGQRVGELAGAPPRSTHLAWSDCDRWLAVAGMKKIAVWDMRSPGASGIDANGGDDGGAAFTAPPGWSAPAAVLEGHEERVTVVAWRPRGGGGGGSGPPQLASGDVYGVLRLWDVAAGAATVELFKVHDPQVSAAVGPELMGLAYSPDGRQLASCGPWDRAVKLWCTATGSCLAVLGGHLGPVANVAWSPDGALLASGDWLRTVRVWSVAAAQADEPALRGAQQEQQRQQKLRLQQEQKRERERAAAARVGGEAGAAEAAAAAEEQDEAEEDEAADEADGHRHTDRVTAVAWAPVALPLAPPPPPSGGGAGAATGAAPLGSLPLLASSSVDCTIRLWDHRTGTSLAVLHGHTNAIDTVGWRQDAARLASGSWDKNVRVWAVEAGAAAAGSGAGGAASVTTPAAKASAEAAQTGAVSARCVATLRGHTNRVGAVCWLPPAGDVLATAGMDGDIRLWRRRQAQASAGCSTAAGAEAAGLAAGAGGAAGAAAEPDDEEPRECFEVLKGHANRVCALSASPDGRRLASGGIEKEIRVWSFFEGGGDEGSPGEAAAAPPPNGAASGAWRCTAVLPVGDMMDAVVWSPCGRYIACGTWGKEVQLWAERAGADEGTAAAADPGPPAEGTPLDADQQQQQQLAAWSCVRKIVAGSYVHGLAWRADSTQLAGSCNDKAVRVWDVESGASLAVLHGHTDVAHCVTWWGAGQQHLLASGSSDLTVRVWHRQEATEGGF</sequence>
<feature type="compositionally biased region" description="Pro residues" evidence="4">
    <location>
        <begin position="1163"/>
        <end position="1172"/>
    </location>
</feature>
<feature type="region of interest" description="Disordered" evidence="4">
    <location>
        <begin position="1"/>
        <end position="57"/>
    </location>
</feature>
<dbReference type="SMART" id="SM00320">
    <property type="entry name" value="WD40"/>
    <property type="match status" value="14"/>
</dbReference>
<evidence type="ECO:0000256" key="1">
    <source>
        <dbReference type="ARBA" id="ARBA00022574"/>
    </source>
</evidence>
<protein>
    <recommendedName>
        <fullName evidence="7">Anaphase-promoting complex subunit 4 WD40 domain-containing protein</fullName>
    </recommendedName>
</protein>
<feature type="region of interest" description="Disordered" evidence="4">
    <location>
        <begin position="830"/>
        <end position="855"/>
    </location>
</feature>
<feature type="repeat" description="WD" evidence="3">
    <location>
        <begin position="1897"/>
        <end position="1930"/>
    </location>
</feature>
<dbReference type="InterPro" id="IPR001680">
    <property type="entry name" value="WD40_rpt"/>
</dbReference>
<feature type="repeat" description="WD" evidence="3">
    <location>
        <begin position="1716"/>
        <end position="1748"/>
    </location>
</feature>
<feature type="region of interest" description="Disordered" evidence="4">
    <location>
        <begin position="1818"/>
        <end position="1841"/>
    </location>
</feature>
<feature type="compositionally biased region" description="Low complexity" evidence="4">
    <location>
        <begin position="633"/>
        <end position="653"/>
    </location>
</feature>
<feature type="compositionally biased region" description="Low complexity" evidence="4">
    <location>
        <begin position="1432"/>
        <end position="1446"/>
    </location>
</feature>
<dbReference type="InterPro" id="IPR050349">
    <property type="entry name" value="WD_LIS1/nudF_dynein_reg"/>
</dbReference>
<name>A0A835W131_CHLIN</name>
<feature type="region of interest" description="Disordered" evidence="4">
    <location>
        <begin position="1429"/>
        <end position="1496"/>
    </location>
</feature>
<keyword evidence="6" id="KW-1185">Reference proteome</keyword>
<keyword evidence="2" id="KW-0677">Repeat</keyword>